<dbReference type="AlphaFoldDB" id="A0A0P4W6U4"/>
<evidence type="ECO:0000256" key="3">
    <source>
        <dbReference type="ARBA" id="ARBA00022692"/>
    </source>
</evidence>
<dbReference type="InterPro" id="IPR018499">
    <property type="entry name" value="Tetraspanin/Peripherin"/>
</dbReference>
<evidence type="ECO:0000313" key="7">
    <source>
        <dbReference type="EMBL" id="JAI62565.1"/>
    </source>
</evidence>
<dbReference type="Pfam" id="PF00335">
    <property type="entry name" value="Tetraspanin"/>
    <property type="match status" value="1"/>
</dbReference>
<dbReference type="EMBL" id="GDRN01078530">
    <property type="protein sequence ID" value="JAI62565.1"/>
    <property type="molecule type" value="Transcribed_RNA"/>
</dbReference>
<dbReference type="InterPro" id="IPR000301">
    <property type="entry name" value="Tetraspanin_animals"/>
</dbReference>
<keyword evidence="4 6" id="KW-1133">Transmembrane helix</keyword>
<evidence type="ECO:0000256" key="6">
    <source>
        <dbReference type="RuleBase" id="RU361218"/>
    </source>
</evidence>
<dbReference type="PANTHER" id="PTHR19282">
    <property type="entry name" value="TETRASPANIN"/>
    <property type="match status" value="1"/>
</dbReference>
<proteinExistence type="inferred from homology"/>
<feature type="transmembrane region" description="Helical" evidence="6">
    <location>
        <begin position="227"/>
        <end position="252"/>
    </location>
</feature>
<organism evidence="7">
    <name type="scientific">Scylla olivacea</name>
    <name type="common">Orange mud crab</name>
    <name type="synonym">Cancer olivacea</name>
    <dbReference type="NCBI Taxonomy" id="85551"/>
    <lineage>
        <taxon>Eukaryota</taxon>
        <taxon>Metazoa</taxon>
        <taxon>Ecdysozoa</taxon>
        <taxon>Arthropoda</taxon>
        <taxon>Crustacea</taxon>
        <taxon>Multicrustacea</taxon>
        <taxon>Malacostraca</taxon>
        <taxon>Eumalacostraca</taxon>
        <taxon>Eucarida</taxon>
        <taxon>Decapoda</taxon>
        <taxon>Pleocyemata</taxon>
        <taxon>Brachyura</taxon>
        <taxon>Eubrachyura</taxon>
        <taxon>Portunoidea</taxon>
        <taxon>Portunidae</taxon>
        <taxon>Portuninae</taxon>
        <taxon>Scylla</taxon>
    </lineage>
</organism>
<accession>A0A0P4W6U4</accession>
<dbReference type="InterPro" id="IPR018503">
    <property type="entry name" value="Tetraspanin_CS"/>
</dbReference>
<dbReference type="PROSITE" id="PS00421">
    <property type="entry name" value="TM4_1"/>
    <property type="match status" value="1"/>
</dbReference>
<dbReference type="CDD" id="cd03156">
    <property type="entry name" value="uroplakin_I_like_LEL"/>
    <property type="match status" value="1"/>
</dbReference>
<keyword evidence="5 6" id="KW-0472">Membrane</keyword>
<sequence>MGVCCYTFLKYISVVWNLLFMVMGGAWLGLVLWVYFSVTDIAVLTSDVQGYKSVLYFLMVVGAIVFILGFLGCCGACQESQCMLGTFFALVLVLFTGQIAIGVWAHANKDKFTKVFTDAVTSTIKTDYGTVEIKTNAFNTIQENLKCCGSQGPDDWAGSNFNNAEEGHKEIGVAASRGYYKVPFSCCVVPGCDNKLNMNETPNPDIIYVEGCSEKILNVVQPYSNEILYCLLAILLIQVLAMILSMVLCCTVRRIDHVKA</sequence>
<evidence type="ECO:0000256" key="5">
    <source>
        <dbReference type="ARBA" id="ARBA00023136"/>
    </source>
</evidence>
<evidence type="ECO:0000256" key="1">
    <source>
        <dbReference type="ARBA" id="ARBA00004141"/>
    </source>
</evidence>
<evidence type="ECO:0000256" key="2">
    <source>
        <dbReference type="ARBA" id="ARBA00006840"/>
    </source>
</evidence>
<dbReference type="PRINTS" id="PR00259">
    <property type="entry name" value="TMFOUR"/>
</dbReference>
<dbReference type="PIRSF" id="PIRSF002419">
    <property type="entry name" value="Tetraspanin"/>
    <property type="match status" value="1"/>
</dbReference>
<dbReference type="PANTHER" id="PTHR19282:SF551">
    <property type="entry name" value="RE08073P-RELATED"/>
    <property type="match status" value="1"/>
</dbReference>
<protein>
    <recommendedName>
        <fullName evidence="6">Tetraspanin</fullName>
    </recommendedName>
</protein>
<reference evidence="7" key="1">
    <citation type="submission" date="2015-09" db="EMBL/GenBank/DDBJ databases">
        <title>Scylla olivacea transcriptome.</title>
        <authorList>
            <person name="Ikhwanuddin M."/>
        </authorList>
    </citation>
    <scope>NUCLEOTIDE SEQUENCE</scope>
</reference>
<dbReference type="Gene3D" id="1.10.1450.10">
    <property type="entry name" value="Tetraspanin"/>
    <property type="match status" value="1"/>
</dbReference>
<dbReference type="GO" id="GO:0005886">
    <property type="term" value="C:plasma membrane"/>
    <property type="evidence" value="ECO:0007669"/>
    <property type="project" value="TreeGrafter"/>
</dbReference>
<keyword evidence="3 6" id="KW-0812">Transmembrane</keyword>
<dbReference type="SUPFAM" id="SSF48652">
    <property type="entry name" value="Tetraspanin"/>
    <property type="match status" value="1"/>
</dbReference>
<comment type="subcellular location">
    <subcellularLocation>
        <location evidence="1 6">Membrane</location>
        <topology evidence="1 6">Multi-pass membrane protein</topology>
    </subcellularLocation>
</comment>
<name>A0A0P4W6U4_SCYOL</name>
<feature type="transmembrane region" description="Helical" evidence="6">
    <location>
        <begin position="12"/>
        <end position="36"/>
    </location>
</feature>
<comment type="similarity">
    <text evidence="2 6">Belongs to the tetraspanin (TM4SF) family.</text>
</comment>
<feature type="transmembrane region" description="Helical" evidence="6">
    <location>
        <begin position="84"/>
        <end position="107"/>
    </location>
</feature>
<feature type="transmembrane region" description="Helical" evidence="6">
    <location>
        <begin position="56"/>
        <end position="77"/>
    </location>
</feature>
<evidence type="ECO:0000256" key="4">
    <source>
        <dbReference type="ARBA" id="ARBA00022989"/>
    </source>
</evidence>
<dbReference type="InterPro" id="IPR008952">
    <property type="entry name" value="Tetraspanin_EC2_sf"/>
</dbReference>